<dbReference type="InterPro" id="IPR046335">
    <property type="entry name" value="LacI/GalR-like_sensor"/>
</dbReference>
<dbReference type="Proteomes" id="UP000002312">
    <property type="component" value="Chromosome"/>
</dbReference>
<feature type="transmembrane region" description="Helical" evidence="4">
    <location>
        <begin position="323"/>
        <end position="343"/>
    </location>
</feature>
<keyword evidence="3" id="KW-0804">Transcription</keyword>
<dbReference type="EMBL" id="CP001840">
    <property type="protein sequence ID" value="ADP36798.1"/>
    <property type="molecule type" value="Genomic_DNA"/>
</dbReference>
<evidence type="ECO:0000259" key="5">
    <source>
        <dbReference type="Pfam" id="PF13377"/>
    </source>
</evidence>
<dbReference type="KEGG" id="bbp:BBPR_1783"/>
<keyword evidence="1" id="KW-0805">Transcription regulation</keyword>
<dbReference type="HOGENOM" id="CLU_044314_0_0_11"/>
<keyword evidence="4" id="KW-1133">Transmembrane helix</keyword>
<proteinExistence type="predicted"/>
<dbReference type="SUPFAM" id="SSF103473">
    <property type="entry name" value="MFS general substrate transporter"/>
    <property type="match status" value="1"/>
</dbReference>
<reference evidence="6 7" key="1">
    <citation type="journal article" date="2010" name="Proc. Natl. Acad. Sci. U.S.A.">
        <title>Genome analysis of Bifidobacterium bifidum PRL2010 reveals metabolic pathways for host-derived glycan foraging.</title>
        <authorList>
            <person name="Turroni F."/>
            <person name="Bottacini F."/>
            <person name="Foroni E."/>
            <person name="Mulder I."/>
            <person name="Kim J.H."/>
            <person name="Zomer A."/>
            <person name="Sanchez B."/>
            <person name="Bidossi A."/>
            <person name="Ferrarini A."/>
            <person name="Giubellini V."/>
            <person name="Delledonne M."/>
            <person name="Henrissat B."/>
            <person name="Coutinho P."/>
            <person name="Oggioni M."/>
            <person name="Fitzgerald G.F."/>
            <person name="Mills D."/>
            <person name="Margolles A."/>
            <person name="Kelly D."/>
            <person name="van Sinderen D."/>
            <person name="Ventura M."/>
        </authorList>
    </citation>
    <scope>NUCLEOTIDE SEQUENCE [LARGE SCALE GENOMIC DNA]</scope>
    <source>
        <strain evidence="6 7">PRL2010</strain>
    </source>
</reference>
<evidence type="ECO:0000313" key="6">
    <source>
        <dbReference type="EMBL" id="ADP36798.1"/>
    </source>
</evidence>
<dbReference type="OrthoDB" id="181905at2"/>
<keyword evidence="4" id="KW-0472">Membrane</keyword>
<dbReference type="eggNOG" id="COG2211">
    <property type="taxonomic scope" value="Bacteria"/>
</dbReference>
<dbReference type="InterPro" id="IPR036259">
    <property type="entry name" value="MFS_trans_sf"/>
</dbReference>
<evidence type="ECO:0000256" key="1">
    <source>
        <dbReference type="ARBA" id="ARBA00023015"/>
    </source>
</evidence>
<dbReference type="Gene3D" id="3.40.50.2300">
    <property type="match status" value="3"/>
</dbReference>
<dbReference type="Pfam" id="PF13377">
    <property type="entry name" value="Peripla_BP_3"/>
    <property type="match status" value="1"/>
</dbReference>
<dbReference type="PATRIC" id="fig|702459.3.peg.1841"/>
<keyword evidence="4" id="KW-0812">Transmembrane</keyword>
<evidence type="ECO:0000313" key="7">
    <source>
        <dbReference type="Proteomes" id="UP000002312"/>
    </source>
</evidence>
<name>A0A0H3EEJ5_BIFBP</name>
<dbReference type="SUPFAM" id="SSF53822">
    <property type="entry name" value="Periplasmic binding protein-like I"/>
    <property type="match status" value="1"/>
</dbReference>
<dbReference type="eggNOG" id="COG1609">
    <property type="taxonomic scope" value="Bacteria"/>
</dbReference>
<keyword evidence="2" id="KW-0238">DNA-binding</keyword>
<dbReference type="GO" id="GO:0003700">
    <property type="term" value="F:DNA-binding transcription factor activity"/>
    <property type="evidence" value="ECO:0007669"/>
    <property type="project" value="TreeGrafter"/>
</dbReference>
<dbReference type="PANTHER" id="PTHR30146:SF109">
    <property type="entry name" value="HTH-TYPE TRANSCRIPTIONAL REGULATOR GALS"/>
    <property type="match status" value="1"/>
</dbReference>
<feature type="domain" description="Transcriptional regulator LacI/GalR-like sensor" evidence="5">
    <location>
        <begin position="129"/>
        <end position="213"/>
    </location>
</feature>
<dbReference type="AlphaFoldDB" id="A0A0H3EEJ5"/>
<feature type="transmembrane region" description="Helical" evidence="4">
    <location>
        <begin position="355"/>
        <end position="376"/>
    </location>
</feature>
<gene>
    <name evidence="6" type="ordered locus">BBPR_1783</name>
</gene>
<sequence>MESDSAVSVIETGSSRQRTQQMLDHLADKVNGVILSTDAPGISFIRDYAKRVPLVVLNRPLEGVASVVPDPRIGTVRTEPAETLPSHRGHVRRRPGRVMGQSVEVAAVHDIGNRMGFKVNQIGPVHPTVEGGYQAALALEGGDTTAIITYNDLIAVGIVLRFTADGVNVPGDVSVIGFDNTLIAPVVMPPITSIRIPRAQLGQVAVHRLLLMMISPMILLGVFLWIPGMPFGIYVFACWRCTWEMTPETAGFGAHARGEKRDGHVGMAGWLRRARLVLREYASTLRVKEFRKHLAIYLLVQVTMDVFGQTFVFFVVYDWNHTAAFASLMPGCAAVSLPLMPVFGWAMTKIGPKRLYAINFIGWLGTAWLFAAWMLVGTLPEPWWTVFAYIADIDQIVTRRYRSATFSGIQASFRQLGSGIATIAVGLVLGAVGFDATRARQTTVAGIGLGAVLLGWFTVLPSRWSSAGLCPPISPSTSVRTASY</sequence>
<evidence type="ECO:0000256" key="4">
    <source>
        <dbReference type="SAM" id="Phobius"/>
    </source>
</evidence>
<dbReference type="InterPro" id="IPR028082">
    <property type="entry name" value="Peripla_BP_I"/>
</dbReference>
<accession>A0A0H3EEJ5</accession>
<dbReference type="Gene3D" id="1.20.1250.20">
    <property type="entry name" value="MFS general substrate transporter like domains"/>
    <property type="match status" value="1"/>
</dbReference>
<evidence type="ECO:0000256" key="3">
    <source>
        <dbReference type="ARBA" id="ARBA00023163"/>
    </source>
</evidence>
<organism evidence="6 7">
    <name type="scientific">Bifidobacterium bifidum (strain PRL2010)</name>
    <dbReference type="NCBI Taxonomy" id="702459"/>
    <lineage>
        <taxon>Bacteria</taxon>
        <taxon>Bacillati</taxon>
        <taxon>Actinomycetota</taxon>
        <taxon>Actinomycetes</taxon>
        <taxon>Bifidobacteriales</taxon>
        <taxon>Bifidobacteriaceae</taxon>
        <taxon>Bifidobacterium</taxon>
    </lineage>
</organism>
<protein>
    <recommendedName>
        <fullName evidence="5">Transcriptional regulator LacI/GalR-like sensor domain-containing protein</fullName>
    </recommendedName>
</protein>
<evidence type="ECO:0000256" key="2">
    <source>
        <dbReference type="ARBA" id="ARBA00023125"/>
    </source>
</evidence>
<feature type="transmembrane region" description="Helical" evidence="4">
    <location>
        <begin position="416"/>
        <end position="434"/>
    </location>
</feature>
<dbReference type="PANTHER" id="PTHR30146">
    <property type="entry name" value="LACI-RELATED TRANSCRIPTIONAL REPRESSOR"/>
    <property type="match status" value="1"/>
</dbReference>
<dbReference type="GO" id="GO:0000976">
    <property type="term" value="F:transcription cis-regulatory region binding"/>
    <property type="evidence" value="ECO:0007669"/>
    <property type="project" value="TreeGrafter"/>
</dbReference>
<feature type="transmembrane region" description="Helical" evidence="4">
    <location>
        <begin position="294"/>
        <end position="317"/>
    </location>
</feature>
<feature type="transmembrane region" description="Helical" evidence="4">
    <location>
        <begin position="441"/>
        <end position="459"/>
    </location>
</feature>